<evidence type="ECO:0000313" key="2">
    <source>
        <dbReference type="EMBL" id="QKJ30853.1"/>
    </source>
</evidence>
<feature type="chain" id="PRO_5029009069" description="DUF4412 domain-containing protein" evidence="1">
    <location>
        <begin position="24"/>
        <end position="214"/>
    </location>
</feature>
<dbReference type="EMBL" id="CP054139">
    <property type="protein sequence ID" value="QKJ30853.1"/>
    <property type="molecule type" value="Genomic_DNA"/>
</dbReference>
<name>A0A7D4TND5_9SPHI</name>
<dbReference type="RefSeq" id="WP_173415523.1">
    <property type="nucleotide sequence ID" value="NZ_CP054139.1"/>
</dbReference>
<dbReference type="KEGG" id="mmab:HQ865_14215"/>
<keyword evidence="1" id="KW-0732">Signal</keyword>
<sequence>MKFKLFTVAAGMALLATSLTASAQKTYKEGVITYTVSGGRGAGDAKTYFKGDSSATVSQSGPAKITVVTAGIGDYLAILVDVPVANIKKAAVASPAETEQIQAAIPELAFTPTTETKEIAGLKCKKVTAKDPKSGASFDVWITSDISAPVNGMTQLYSKVGGFPVQFTTYQMGQSVSVTYKAISDEKVPAGSFGIPAGFDKISLADLQALGGNK</sequence>
<feature type="signal peptide" evidence="1">
    <location>
        <begin position="1"/>
        <end position="23"/>
    </location>
</feature>
<protein>
    <recommendedName>
        <fullName evidence="4">DUF4412 domain-containing protein</fullName>
    </recommendedName>
</protein>
<reference evidence="2 3" key="1">
    <citation type="submission" date="2020-05" db="EMBL/GenBank/DDBJ databases">
        <title>Mucilaginibacter mali sp. nov.</title>
        <authorList>
            <person name="Kim H.S."/>
            <person name="Lee K.C."/>
            <person name="Suh M.K."/>
            <person name="Kim J.-S."/>
            <person name="Han K.-I."/>
            <person name="Eom M.K."/>
            <person name="Shin Y.K."/>
            <person name="Lee J.-S."/>
        </authorList>
    </citation>
    <scope>NUCLEOTIDE SEQUENCE [LARGE SCALE GENOMIC DNA]</scope>
    <source>
        <strain evidence="2 3">G2-14</strain>
    </source>
</reference>
<accession>A0A7D4TND5</accession>
<evidence type="ECO:0000313" key="3">
    <source>
        <dbReference type="Proteomes" id="UP000505355"/>
    </source>
</evidence>
<dbReference type="Proteomes" id="UP000505355">
    <property type="component" value="Chromosome"/>
</dbReference>
<evidence type="ECO:0000256" key="1">
    <source>
        <dbReference type="SAM" id="SignalP"/>
    </source>
</evidence>
<proteinExistence type="predicted"/>
<gene>
    <name evidence="2" type="ORF">HQ865_14215</name>
</gene>
<evidence type="ECO:0008006" key="4">
    <source>
        <dbReference type="Google" id="ProtNLM"/>
    </source>
</evidence>
<dbReference type="AlphaFoldDB" id="A0A7D4TND5"/>
<organism evidence="2 3">
    <name type="scientific">Mucilaginibacter mali</name>
    <dbReference type="NCBI Taxonomy" id="2740462"/>
    <lineage>
        <taxon>Bacteria</taxon>
        <taxon>Pseudomonadati</taxon>
        <taxon>Bacteroidota</taxon>
        <taxon>Sphingobacteriia</taxon>
        <taxon>Sphingobacteriales</taxon>
        <taxon>Sphingobacteriaceae</taxon>
        <taxon>Mucilaginibacter</taxon>
    </lineage>
</organism>
<keyword evidence="3" id="KW-1185">Reference proteome</keyword>